<reference evidence="2" key="1">
    <citation type="submission" date="2023-10" db="EMBL/GenBank/DDBJ databases">
        <authorList>
            <person name="Domelevo Entfellner J.-B."/>
        </authorList>
    </citation>
    <scope>NUCLEOTIDE SEQUENCE</scope>
</reference>
<name>A0AA86SLY5_9FABA</name>
<dbReference type="AlphaFoldDB" id="A0AA86SLY5"/>
<gene>
    <name evidence="2" type="ORF">AYBTSS11_LOCUS11802</name>
</gene>
<evidence type="ECO:0008006" key="4">
    <source>
        <dbReference type="Google" id="ProtNLM"/>
    </source>
</evidence>
<protein>
    <recommendedName>
        <fullName evidence="4">Secreted protein</fullName>
    </recommendedName>
</protein>
<accession>A0AA86SLY5</accession>
<keyword evidence="1" id="KW-0732">Signal</keyword>
<dbReference type="EMBL" id="OY731400">
    <property type="protein sequence ID" value="CAJ1944215.1"/>
    <property type="molecule type" value="Genomic_DNA"/>
</dbReference>
<sequence length="66" mass="7205">MKAKLLSANLLPAFVLDSYLSVANSAIFKQLNVLLLCCASVCPESDQHCPNSARWIEESGSSFLIF</sequence>
<feature type="signal peptide" evidence="1">
    <location>
        <begin position="1"/>
        <end position="25"/>
    </location>
</feature>
<feature type="chain" id="PRO_5041742808" description="Secreted protein" evidence="1">
    <location>
        <begin position="26"/>
        <end position="66"/>
    </location>
</feature>
<keyword evidence="3" id="KW-1185">Reference proteome</keyword>
<organism evidence="2 3">
    <name type="scientific">Sphenostylis stenocarpa</name>
    <dbReference type="NCBI Taxonomy" id="92480"/>
    <lineage>
        <taxon>Eukaryota</taxon>
        <taxon>Viridiplantae</taxon>
        <taxon>Streptophyta</taxon>
        <taxon>Embryophyta</taxon>
        <taxon>Tracheophyta</taxon>
        <taxon>Spermatophyta</taxon>
        <taxon>Magnoliopsida</taxon>
        <taxon>eudicotyledons</taxon>
        <taxon>Gunneridae</taxon>
        <taxon>Pentapetalae</taxon>
        <taxon>rosids</taxon>
        <taxon>fabids</taxon>
        <taxon>Fabales</taxon>
        <taxon>Fabaceae</taxon>
        <taxon>Papilionoideae</taxon>
        <taxon>50 kb inversion clade</taxon>
        <taxon>NPAAA clade</taxon>
        <taxon>indigoferoid/millettioid clade</taxon>
        <taxon>Phaseoleae</taxon>
        <taxon>Sphenostylis</taxon>
    </lineage>
</organism>
<evidence type="ECO:0000256" key="1">
    <source>
        <dbReference type="SAM" id="SignalP"/>
    </source>
</evidence>
<evidence type="ECO:0000313" key="2">
    <source>
        <dbReference type="EMBL" id="CAJ1944215.1"/>
    </source>
</evidence>
<dbReference type="Proteomes" id="UP001189624">
    <property type="component" value="Chromosome 3"/>
</dbReference>
<dbReference type="Gramene" id="rna-AYBTSS11_LOCUS11802">
    <property type="protein sequence ID" value="CAJ1944215.1"/>
    <property type="gene ID" value="gene-AYBTSS11_LOCUS11802"/>
</dbReference>
<proteinExistence type="predicted"/>
<evidence type="ECO:0000313" key="3">
    <source>
        <dbReference type="Proteomes" id="UP001189624"/>
    </source>
</evidence>